<protein>
    <submittedName>
        <fullName evidence="2">Uncharacterized protein</fullName>
    </submittedName>
</protein>
<feature type="compositionally biased region" description="Low complexity" evidence="1">
    <location>
        <begin position="291"/>
        <end position="303"/>
    </location>
</feature>
<feature type="region of interest" description="Disordered" evidence="1">
    <location>
        <begin position="198"/>
        <end position="233"/>
    </location>
</feature>
<feature type="compositionally biased region" description="Pro residues" evidence="1">
    <location>
        <begin position="166"/>
        <end position="175"/>
    </location>
</feature>
<feature type="region of interest" description="Disordered" evidence="1">
    <location>
        <begin position="279"/>
        <end position="316"/>
    </location>
</feature>
<dbReference type="EMBL" id="RSCE01000009">
    <property type="protein sequence ID" value="RSH79831.1"/>
    <property type="molecule type" value="Genomic_DNA"/>
</dbReference>
<dbReference type="RefSeq" id="XP_028474940.1">
    <property type="nucleotide sequence ID" value="XM_028624772.1"/>
</dbReference>
<feature type="region of interest" description="Disordered" evidence="1">
    <location>
        <begin position="162"/>
        <end position="181"/>
    </location>
</feature>
<name>A0A427XLQ3_9TREE</name>
<organism evidence="2 3">
    <name type="scientific">Apiotrichum porosum</name>
    <dbReference type="NCBI Taxonomy" id="105984"/>
    <lineage>
        <taxon>Eukaryota</taxon>
        <taxon>Fungi</taxon>
        <taxon>Dikarya</taxon>
        <taxon>Basidiomycota</taxon>
        <taxon>Agaricomycotina</taxon>
        <taxon>Tremellomycetes</taxon>
        <taxon>Trichosporonales</taxon>
        <taxon>Trichosporonaceae</taxon>
        <taxon>Apiotrichum</taxon>
    </lineage>
</organism>
<evidence type="ECO:0000313" key="3">
    <source>
        <dbReference type="Proteomes" id="UP000279236"/>
    </source>
</evidence>
<accession>A0A427XLQ3</accession>
<keyword evidence="3" id="KW-1185">Reference proteome</keyword>
<sequence length="316" mass="35234">MPPTLLEEYLQSPRVPRDDIVVWLGRHEYPYRARKAVLVALAIEKNVVPEEIIRLANAQALPVPAAFPAVAAASAARAIPVDPWILVKARAWNDDRRDPYEEDTDGDVVLHGQGQRDKVAKLLKNKGIDHAGKPKELATRLAQHPYALTDAELAAAEQWNDDRAAPHPPTRPTPQPTARAPAELEIEVARLIRAQEEAELERGGDEEAEAADAKLGDGEGDEEEWDDEEERLGWIDDQLNKLRPLREREYTAPEHAATRNQDRERFQAVETALARIRAARKAPRDARRAARVAQVAQGQGAAAPHPPAVRRRQTRN</sequence>
<proteinExistence type="predicted"/>
<comment type="caution">
    <text evidence="2">The sequence shown here is derived from an EMBL/GenBank/DDBJ whole genome shotgun (WGS) entry which is preliminary data.</text>
</comment>
<feature type="compositionally biased region" description="Acidic residues" evidence="1">
    <location>
        <begin position="218"/>
        <end position="230"/>
    </location>
</feature>
<evidence type="ECO:0000256" key="1">
    <source>
        <dbReference type="SAM" id="MobiDB-lite"/>
    </source>
</evidence>
<dbReference type="AlphaFoldDB" id="A0A427XLQ3"/>
<evidence type="ECO:0000313" key="2">
    <source>
        <dbReference type="EMBL" id="RSH79831.1"/>
    </source>
</evidence>
<reference evidence="2 3" key="1">
    <citation type="submission" date="2018-11" db="EMBL/GenBank/DDBJ databases">
        <title>Genome sequence of Apiotrichum porosum DSM 27194.</title>
        <authorList>
            <person name="Aliyu H."/>
            <person name="Gorte O."/>
            <person name="Ochsenreither K."/>
        </authorList>
    </citation>
    <scope>NUCLEOTIDE SEQUENCE [LARGE SCALE GENOMIC DNA]</scope>
    <source>
        <strain evidence="2 3">DSM 27194</strain>
    </source>
</reference>
<feature type="compositionally biased region" description="Basic and acidic residues" evidence="1">
    <location>
        <begin position="198"/>
        <end position="217"/>
    </location>
</feature>
<dbReference type="GeneID" id="39594034"/>
<gene>
    <name evidence="2" type="ORF">EHS24_009491</name>
</gene>
<dbReference type="Proteomes" id="UP000279236">
    <property type="component" value="Unassembled WGS sequence"/>
</dbReference>